<dbReference type="RefSeq" id="WP_344233249.1">
    <property type="nucleotide sequence ID" value="NZ_BAAAPH010000006.1"/>
</dbReference>
<protein>
    <recommendedName>
        <fullName evidence="3">SRPBCC family protein</fullName>
    </recommendedName>
</protein>
<sequence>MGEHEAWTTIDVAPNLVFDRLSDLDRLPEYLPWMRAVRRTSARPAEAQGPEARRPRQAVHEEVAVTTADARSQEGWIDVVDEARVLRWGAAGPHDYAGELAVDFVADGTSRLTVRVRTNHDDAVDAELAEVLTGLKTTLERENEAPKDDPEA</sequence>
<dbReference type="Pfam" id="PF10604">
    <property type="entry name" value="Polyketide_cyc2"/>
    <property type="match status" value="1"/>
</dbReference>
<proteinExistence type="predicted"/>
<name>A0ABN2CW97_9ACTN</name>
<evidence type="ECO:0000313" key="2">
    <source>
        <dbReference type="Proteomes" id="UP001501705"/>
    </source>
</evidence>
<comment type="caution">
    <text evidence="1">The sequence shown here is derived from an EMBL/GenBank/DDBJ whole genome shotgun (WGS) entry which is preliminary data.</text>
</comment>
<dbReference type="CDD" id="cd07812">
    <property type="entry name" value="SRPBCC"/>
    <property type="match status" value="1"/>
</dbReference>
<dbReference type="InterPro" id="IPR019587">
    <property type="entry name" value="Polyketide_cyclase/dehydratase"/>
</dbReference>
<gene>
    <name evidence="1" type="ORF">GCM10009804_21460</name>
</gene>
<dbReference type="Gene3D" id="3.30.530.20">
    <property type="match status" value="1"/>
</dbReference>
<evidence type="ECO:0000313" key="1">
    <source>
        <dbReference type="EMBL" id="GAA1564472.1"/>
    </source>
</evidence>
<keyword evidence="2" id="KW-1185">Reference proteome</keyword>
<organism evidence="1 2">
    <name type="scientific">Kribbella hippodromi</name>
    <dbReference type="NCBI Taxonomy" id="434347"/>
    <lineage>
        <taxon>Bacteria</taxon>
        <taxon>Bacillati</taxon>
        <taxon>Actinomycetota</taxon>
        <taxon>Actinomycetes</taxon>
        <taxon>Propionibacteriales</taxon>
        <taxon>Kribbellaceae</taxon>
        <taxon>Kribbella</taxon>
    </lineage>
</organism>
<dbReference type="Proteomes" id="UP001501705">
    <property type="component" value="Unassembled WGS sequence"/>
</dbReference>
<dbReference type="SUPFAM" id="SSF55961">
    <property type="entry name" value="Bet v1-like"/>
    <property type="match status" value="1"/>
</dbReference>
<evidence type="ECO:0008006" key="3">
    <source>
        <dbReference type="Google" id="ProtNLM"/>
    </source>
</evidence>
<dbReference type="InterPro" id="IPR023393">
    <property type="entry name" value="START-like_dom_sf"/>
</dbReference>
<accession>A0ABN2CW97</accession>
<reference evidence="1 2" key="1">
    <citation type="journal article" date="2019" name="Int. J. Syst. Evol. Microbiol.">
        <title>The Global Catalogue of Microorganisms (GCM) 10K type strain sequencing project: providing services to taxonomists for standard genome sequencing and annotation.</title>
        <authorList>
            <consortium name="The Broad Institute Genomics Platform"/>
            <consortium name="The Broad Institute Genome Sequencing Center for Infectious Disease"/>
            <person name="Wu L."/>
            <person name="Ma J."/>
        </authorList>
    </citation>
    <scope>NUCLEOTIDE SEQUENCE [LARGE SCALE GENOMIC DNA]</scope>
    <source>
        <strain evidence="1 2">JCM 15572</strain>
    </source>
</reference>
<dbReference type="EMBL" id="BAAAPH010000006">
    <property type="protein sequence ID" value="GAA1564472.1"/>
    <property type="molecule type" value="Genomic_DNA"/>
</dbReference>